<dbReference type="SUPFAM" id="SSF53474">
    <property type="entry name" value="alpha/beta-Hydrolases"/>
    <property type="match status" value="1"/>
</dbReference>
<dbReference type="AlphaFoldDB" id="A0A0F6WAJ6"/>
<dbReference type="PANTHER" id="PTHR43433">
    <property type="entry name" value="HYDROLASE, ALPHA/BETA FOLD FAMILY PROTEIN"/>
    <property type="match status" value="1"/>
</dbReference>
<dbReference type="InterPro" id="IPR029058">
    <property type="entry name" value="AB_hydrolase_fold"/>
</dbReference>
<gene>
    <name evidence="2" type="ORF">DB32_008780</name>
</gene>
<dbReference type="InterPro" id="IPR050471">
    <property type="entry name" value="AB_hydrolase"/>
</dbReference>
<evidence type="ECO:0000259" key="1">
    <source>
        <dbReference type="Pfam" id="PF00561"/>
    </source>
</evidence>
<organism evidence="2 3">
    <name type="scientific">Sandaracinus amylolyticus</name>
    <dbReference type="NCBI Taxonomy" id="927083"/>
    <lineage>
        <taxon>Bacteria</taxon>
        <taxon>Pseudomonadati</taxon>
        <taxon>Myxococcota</taxon>
        <taxon>Polyangia</taxon>
        <taxon>Polyangiales</taxon>
        <taxon>Sandaracinaceae</taxon>
        <taxon>Sandaracinus</taxon>
    </lineage>
</organism>
<keyword evidence="3" id="KW-1185">Reference proteome</keyword>
<keyword evidence="2" id="KW-0378">Hydrolase</keyword>
<dbReference type="RefSeq" id="WP_053238476.1">
    <property type="nucleotide sequence ID" value="NZ_CP011125.1"/>
</dbReference>
<dbReference type="PANTHER" id="PTHR43433:SF5">
    <property type="entry name" value="AB HYDROLASE-1 DOMAIN-CONTAINING PROTEIN"/>
    <property type="match status" value="1"/>
</dbReference>
<dbReference type="Gene3D" id="3.40.50.1820">
    <property type="entry name" value="alpha/beta hydrolase"/>
    <property type="match status" value="1"/>
</dbReference>
<sequence>MNTERIAKNVGPARIDIAWQSHGDPAHPTVLLVMGLANQLVHWPIGFLEALVARGLHVVRFDNRDAGRSTHMVDAPPPDLPAALKGDLSSASYTLSDMAADAIGLLDALGIDAAHVVGASMGGAIAQTIAIEHPSRVRSLASMMFTTGDPSVGQVHPETAKALFGAGLPQTRDAYVAAAVRRYEIVGSPAFPVDPAAIAEMAALAFERDHDELSIARQAVATVASGDRTERLRALRVPTLVVHGLADTLCDPSGGRATAAAIPGAELVMIEGMGHNLPPGLWERIADHLVANIGRAS</sequence>
<accession>A0A0F6WAJ6</accession>
<dbReference type="EMBL" id="CP011125">
    <property type="protein sequence ID" value="AKF11631.1"/>
    <property type="molecule type" value="Genomic_DNA"/>
</dbReference>
<dbReference type="Proteomes" id="UP000034883">
    <property type="component" value="Chromosome"/>
</dbReference>
<dbReference type="STRING" id="927083.DB32_008780"/>
<dbReference type="InterPro" id="IPR000073">
    <property type="entry name" value="AB_hydrolase_1"/>
</dbReference>
<dbReference type="PRINTS" id="PR00111">
    <property type="entry name" value="ABHYDROLASE"/>
</dbReference>
<protein>
    <submittedName>
        <fullName evidence="2">Beta-ketoadipate enol-lactone hydrolase</fullName>
    </submittedName>
</protein>
<evidence type="ECO:0000313" key="3">
    <source>
        <dbReference type="Proteomes" id="UP000034883"/>
    </source>
</evidence>
<dbReference type="Pfam" id="PF00561">
    <property type="entry name" value="Abhydrolase_1"/>
    <property type="match status" value="1"/>
</dbReference>
<dbReference type="KEGG" id="samy:DB32_008780"/>
<dbReference type="OrthoDB" id="5385630at2"/>
<dbReference type="GO" id="GO:0004806">
    <property type="term" value="F:triacylglycerol lipase activity"/>
    <property type="evidence" value="ECO:0007669"/>
    <property type="project" value="TreeGrafter"/>
</dbReference>
<feature type="domain" description="AB hydrolase-1" evidence="1">
    <location>
        <begin position="28"/>
        <end position="277"/>
    </location>
</feature>
<dbReference type="GO" id="GO:0046503">
    <property type="term" value="P:glycerolipid catabolic process"/>
    <property type="evidence" value="ECO:0007669"/>
    <property type="project" value="TreeGrafter"/>
</dbReference>
<reference evidence="2 3" key="1">
    <citation type="submission" date="2015-03" db="EMBL/GenBank/DDBJ databases">
        <title>Genome assembly of Sandaracinus amylolyticus DSM 53668.</title>
        <authorList>
            <person name="Sharma G."/>
            <person name="Subramanian S."/>
        </authorList>
    </citation>
    <scope>NUCLEOTIDE SEQUENCE [LARGE SCALE GENOMIC DNA]</scope>
    <source>
        <strain evidence="2 3">DSM 53668</strain>
    </source>
</reference>
<proteinExistence type="predicted"/>
<evidence type="ECO:0000313" key="2">
    <source>
        <dbReference type="EMBL" id="AKF11631.1"/>
    </source>
</evidence>
<name>A0A0F6WAJ6_9BACT</name>